<evidence type="ECO:0008006" key="4">
    <source>
        <dbReference type="Google" id="ProtNLM"/>
    </source>
</evidence>
<accession>A0A0L0FU39</accession>
<feature type="region of interest" description="Disordered" evidence="1">
    <location>
        <begin position="586"/>
        <end position="610"/>
    </location>
</feature>
<proteinExistence type="predicted"/>
<keyword evidence="3" id="KW-1185">Reference proteome</keyword>
<gene>
    <name evidence="2" type="ORF">SARC_08162</name>
</gene>
<evidence type="ECO:0000313" key="3">
    <source>
        <dbReference type="Proteomes" id="UP000054560"/>
    </source>
</evidence>
<evidence type="ECO:0000313" key="2">
    <source>
        <dbReference type="EMBL" id="KNC79443.1"/>
    </source>
</evidence>
<feature type="region of interest" description="Disordered" evidence="1">
    <location>
        <begin position="190"/>
        <end position="224"/>
    </location>
</feature>
<protein>
    <recommendedName>
        <fullName evidence="4">Reverse transcriptase/retrotransposon-derived protein RNase H-like domain-containing protein</fullName>
    </recommendedName>
</protein>
<dbReference type="InterPro" id="IPR043502">
    <property type="entry name" value="DNA/RNA_pol_sf"/>
</dbReference>
<reference evidence="2 3" key="1">
    <citation type="submission" date="2011-02" db="EMBL/GenBank/DDBJ databases">
        <title>The Genome Sequence of Sphaeroforma arctica JP610.</title>
        <authorList>
            <consortium name="The Broad Institute Genome Sequencing Platform"/>
            <person name="Russ C."/>
            <person name="Cuomo C."/>
            <person name="Young S.K."/>
            <person name="Zeng Q."/>
            <person name="Gargeya S."/>
            <person name="Alvarado L."/>
            <person name="Berlin A."/>
            <person name="Chapman S.B."/>
            <person name="Chen Z."/>
            <person name="Freedman E."/>
            <person name="Gellesch M."/>
            <person name="Goldberg J."/>
            <person name="Griggs A."/>
            <person name="Gujja S."/>
            <person name="Heilman E."/>
            <person name="Heiman D."/>
            <person name="Howarth C."/>
            <person name="Mehta T."/>
            <person name="Neiman D."/>
            <person name="Pearson M."/>
            <person name="Roberts A."/>
            <person name="Saif S."/>
            <person name="Shea T."/>
            <person name="Shenoy N."/>
            <person name="Sisk P."/>
            <person name="Stolte C."/>
            <person name="Sykes S."/>
            <person name="White J."/>
            <person name="Yandava C."/>
            <person name="Burger G."/>
            <person name="Gray M.W."/>
            <person name="Holland P.W.H."/>
            <person name="King N."/>
            <person name="Lang F.B.F."/>
            <person name="Roger A.J."/>
            <person name="Ruiz-Trillo I."/>
            <person name="Haas B."/>
            <person name="Nusbaum C."/>
            <person name="Birren B."/>
        </authorList>
    </citation>
    <scope>NUCLEOTIDE SEQUENCE [LARGE SCALE GENOMIC DNA]</scope>
    <source>
        <strain evidence="2 3">JP610</strain>
    </source>
</reference>
<dbReference type="Proteomes" id="UP000054560">
    <property type="component" value="Unassembled WGS sequence"/>
</dbReference>
<name>A0A0L0FU39_9EUKA</name>
<dbReference type="AlphaFoldDB" id="A0A0L0FU39"/>
<sequence length="610" mass="67864">MAAIAVPMSDLTKKGAVFTWKTPQQAALQKLLTLIMKRIKIYEPLPHKQLVIMSDACNVGVSAAVFVQIPPPGTAEWDEEQKCIAACKQYREALGLIPLTLHPQTPRLVISDQERALYDTTDKPETIYNPIDDLRTLPGFQTATPRNAASDLDWAHSVDISHRNTNDQTVKLTREQSGTLVHSVEFQHKGQSGPLAQDADQQGKEQSGTLVRGGVPQEDEQSGSLVHMNQVQSGSFTHTLDMETVSAFTHTLDMETVSANSPRDLRITIGKYRFLYPVAFYSSKLNPAQRNYGATDREMEESSKNSRIIRALNTINEVVMDVRYVQGPLTVFGDYFSRSTNHTDKLLQQKQRGRVEFGKATGAAASDTQPACALSFAPQQRRVTWGHIKVNQEHNGREALIYSQSHFEFPESYSLNLTWVDLIDQLFGPFDVELFASHEDHVMDVYCTADGSGTWGTDAFGVDLQTPSAVWFPLLMRIAQGLPLVIPHRDDTFLHRGRTISGLPPWEYTLVVILQGGCPKPPLLPDTFWHKIGLQRAPAFLHSLGYPLKPCRTMGTGVPGIPAGAGVPVATKTWKWLSTKKAPTPLHYAGDDRTPQQWKFGPGKRSHLEH</sequence>
<dbReference type="GeneID" id="25908666"/>
<dbReference type="SUPFAM" id="SSF56672">
    <property type="entry name" value="DNA/RNA polymerases"/>
    <property type="match status" value="1"/>
</dbReference>
<dbReference type="OrthoDB" id="6783748at2759"/>
<organism evidence="2 3">
    <name type="scientific">Sphaeroforma arctica JP610</name>
    <dbReference type="NCBI Taxonomy" id="667725"/>
    <lineage>
        <taxon>Eukaryota</taxon>
        <taxon>Ichthyosporea</taxon>
        <taxon>Ichthyophonida</taxon>
        <taxon>Sphaeroforma</taxon>
    </lineage>
</organism>
<dbReference type="RefSeq" id="XP_014153345.1">
    <property type="nucleotide sequence ID" value="XM_014297870.1"/>
</dbReference>
<evidence type="ECO:0000256" key="1">
    <source>
        <dbReference type="SAM" id="MobiDB-lite"/>
    </source>
</evidence>
<dbReference type="EMBL" id="KQ242304">
    <property type="protein sequence ID" value="KNC79443.1"/>
    <property type="molecule type" value="Genomic_DNA"/>
</dbReference>